<sequence>IVQLDPILNVTTTPDVQPRNRNPGKYDTSPYIRLSKGESSTIRGLFLRRIKHSFESHNGFEVKADLIDEFNKWGFKDVSSRCGKKSSYSKVKAKFEPQMNFGGVKVSEMNFFNIMVKIGQGKTE</sequence>
<dbReference type="Proteomes" id="UP000824120">
    <property type="component" value="Chromosome 2"/>
</dbReference>
<organism evidence="1 2">
    <name type="scientific">Solanum commersonii</name>
    <name type="common">Commerson's wild potato</name>
    <name type="synonym">Commerson's nightshade</name>
    <dbReference type="NCBI Taxonomy" id="4109"/>
    <lineage>
        <taxon>Eukaryota</taxon>
        <taxon>Viridiplantae</taxon>
        <taxon>Streptophyta</taxon>
        <taxon>Embryophyta</taxon>
        <taxon>Tracheophyta</taxon>
        <taxon>Spermatophyta</taxon>
        <taxon>Magnoliopsida</taxon>
        <taxon>eudicotyledons</taxon>
        <taxon>Gunneridae</taxon>
        <taxon>Pentapetalae</taxon>
        <taxon>asterids</taxon>
        <taxon>lamiids</taxon>
        <taxon>Solanales</taxon>
        <taxon>Solanaceae</taxon>
        <taxon>Solanoideae</taxon>
        <taxon>Solaneae</taxon>
        <taxon>Solanum</taxon>
    </lineage>
</organism>
<proteinExistence type="predicted"/>
<feature type="non-terminal residue" evidence="1">
    <location>
        <position position="124"/>
    </location>
</feature>
<dbReference type="OrthoDB" id="1319156at2759"/>
<dbReference type="AlphaFoldDB" id="A0A9J6A7S7"/>
<name>A0A9J6A7S7_SOLCO</name>
<evidence type="ECO:0000313" key="1">
    <source>
        <dbReference type="EMBL" id="KAG5620079.1"/>
    </source>
</evidence>
<comment type="caution">
    <text evidence="1">The sequence shown here is derived from an EMBL/GenBank/DDBJ whole genome shotgun (WGS) entry which is preliminary data.</text>
</comment>
<evidence type="ECO:0000313" key="2">
    <source>
        <dbReference type="Proteomes" id="UP000824120"/>
    </source>
</evidence>
<gene>
    <name evidence="1" type="ORF">H5410_005297</name>
</gene>
<accession>A0A9J6A7S7</accession>
<protein>
    <submittedName>
        <fullName evidence="1">Uncharacterized protein</fullName>
    </submittedName>
</protein>
<keyword evidence="2" id="KW-1185">Reference proteome</keyword>
<reference evidence="1 2" key="1">
    <citation type="submission" date="2020-09" db="EMBL/GenBank/DDBJ databases">
        <title>De no assembly of potato wild relative species, Solanum commersonii.</title>
        <authorList>
            <person name="Cho K."/>
        </authorList>
    </citation>
    <scope>NUCLEOTIDE SEQUENCE [LARGE SCALE GENOMIC DNA]</scope>
    <source>
        <strain evidence="1">LZ3.2</strain>
        <tissue evidence="1">Leaf</tissue>
    </source>
</reference>
<dbReference type="EMBL" id="JACXVP010000002">
    <property type="protein sequence ID" value="KAG5620079.1"/>
    <property type="molecule type" value="Genomic_DNA"/>
</dbReference>